<feature type="binding site" evidence="5">
    <location>
        <position position="253"/>
    </location>
    <ligand>
        <name>a divalent metal cation</name>
        <dbReference type="ChEBI" id="CHEBI:60240"/>
        <label>1</label>
    </ligand>
</feature>
<name>A0AAW1QAB7_9CHLO</name>
<dbReference type="Pfam" id="PF01026">
    <property type="entry name" value="TatD_DNase"/>
    <property type="match status" value="1"/>
</dbReference>
<evidence type="ECO:0000256" key="1">
    <source>
        <dbReference type="ARBA" id="ARBA00009275"/>
    </source>
</evidence>
<dbReference type="PIRSF" id="PIRSF005902">
    <property type="entry name" value="DNase_TatD"/>
    <property type="match status" value="1"/>
</dbReference>
<dbReference type="InterPro" id="IPR032466">
    <property type="entry name" value="Metal_Hydrolase"/>
</dbReference>
<evidence type="ECO:0000256" key="2">
    <source>
        <dbReference type="ARBA" id="ARBA00022722"/>
    </source>
</evidence>
<keyword evidence="3 5" id="KW-0479">Metal-binding</keyword>
<keyword evidence="4" id="KW-0378">Hydrolase</keyword>
<feature type="binding site" evidence="5">
    <location>
        <position position="139"/>
    </location>
    <ligand>
        <name>a divalent metal cation</name>
        <dbReference type="ChEBI" id="CHEBI:60240"/>
        <label>1</label>
    </ligand>
</feature>
<dbReference type="GO" id="GO:0046872">
    <property type="term" value="F:metal ion binding"/>
    <property type="evidence" value="ECO:0007669"/>
    <property type="project" value="UniProtKB-KW"/>
</dbReference>
<dbReference type="Gene3D" id="3.20.20.140">
    <property type="entry name" value="Metal-dependent hydrolases"/>
    <property type="match status" value="1"/>
</dbReference>
<dbReference type="FunFam" id="3.20.20.140:FF:000005">
    <property type="entry name" value="TatD family hydrolase"/>
    <property type="match status" value="1"/>
</dbReference>
<dbReference type="Proteomes" id="UP001489004">
    <property type="component" value="Unassembled WGS sequence"/>
</dbReference>
<reference evidence="6 7" key="1">
    <citation type="journal article" date="2024" name="Nat. Commun.">
        <title>Phylogenomics reveals the evolutionary origins of lichenization in chlorophyte algae.</title>
        <authorList>
            <person name="Puginier C."/>
            <person name="Libourel C."/>
            <person name="Otte J."/>
            <person name="Skaloud P."/>
            <person name="Haon M."/>
            <person name="Grisel S."/>
            <person name="Petersen M."/>
            <person name="Berrin J.G."/>
            <person name="Delaux P.M."/>
            <person name="Dal Grande F."/>
            <person name="Keller J."/>
        </authorList>
    </citation>
    <scope>NUCLEOTIDE SEQUENCE [LARGE SCALE GENOMIC DNA]</scope>
    <source>
        <strain evidence="6 7">SAG 2043</strain>
    </source>
</reference>
<gene>
    <name evidence="6" type="ORF">WJX72_006607</name>
</gene>
<feature type="binding site" evidence="5">
    <location>
        <position position="199"/>
    </location>
    <ligand>
        <name>a divalent metal cation</name>
        <dbReference type="ChEBI" id="CHEBI:60240"/>
        <label>2</label>
    </ligand>
</feature>
<dbReference type="PROSITE" id="PS01090">
    <property type="entry name" value="TATD_2"/>
    <property type="match status" value="1"/>
</dbReference>
<dbReference type="PANTHER" id="PTHR10060">
    <property type="entry name" value="TATD FAMILY DEOXYRIBONUCLEASE"/>
    <property type="match status" value="1"/>
</dbReference>
<evidence type="ECO:0000256" key="5">
    <source>
        <dbReference type="PIRSR" id="PIRSR005902-1"/>
    </source>
</evidence>
<dbReference type="GO" id="GO:0008310">
    <property type="term" value="F:single-stranded DNA 3'-5' DNA exonuclease activity"/>
    <property type="evidence" value="ECO:0007669"/>
    <property type="project" value="TreeGrafter"/>
</dbReference>
<evidence type="ECO:0000313" key="6">
    <source>
        <dbReference type="EMBL" id="KAK9818068.1"/>
    </source>
</evidence>
<dbReference type="InterPro" id="IPR018228">
    <property type="entry name" value="DNase_TatD-rel_CS"/>
</dbReference>
<keyword evidence="7" id="KW-1185">Reference proteome</keyword>
<dbReference type="CDD" id="cd01310">
    <property type="entry name" value="TatD_DNAse"/>
    <property type="match status" value="1"/>
</dbReference>
<accession>A0AAW1QAB7</accession>
<dbReference type="PANTHER" id="PTHR10060:SF15">
    <property type="entry name" value="DEOXYRIBONUCLEASE TATDN1"/>
    <property type="match status" value="1"/>
</dbReference>
<organism evidence="6 7">
    <name type="scientific">[Myrmecia] bisecta</name>
    <dbReference type="NCBI Taxonomy" id="41462"/>
    <lineage>
        <taxon>Eukaryota</taxon>
        <taxon>Viridiplantae</taxon>
        <taxon>Chlorophyta</taxon>
        <taxon>core chlorophytes</taxon>
        <taxon>Trebouxiophyceae</taxon>
        <taxon>Trebouxiales</taxon>
        <taxon>Trebouxiaceae</taxon>
        <taxon>Myrmecia</taxon>
    </lineage>
</organism>
<dbReference type="GO" id="GO:0005829">
    <property type="term" value="C:cytosol"/>
    <property type="evidence" value="ECO:0007669"/>
    <property type="project" value="TreeGrafter"/>
</dbReference>
<dbReference type="InterPro" id="IPR001130">
    <property type="entry name" value="TatD-like"/>
</dbReference>
<sequence>MTYEQLLEFSRQHGNPSAVPKPREKRVKEAIHSKAWFDYEGAPPPPLIDIGINFIDPTFNRDRGDVLERARKAGVKAIILTGCDLRSSYDAMKLTERFPDYPLYFSAGVHPHRAKDADDLTLLKLGELARHECCVAIGECGLDFKRNYSPPDVQEHWFQLQIGLACELQKPLFMHCREAGERVAAILAQQPLRAPGVIHCFTGKPAELQAFLDMGLYIGITGWICDDRPARGAAALAEMLQQIPDDKLMLETDAPYLTPRTIKPSRIRPKRNEPCLLPHVLKQVATALGEPMEQVAQRTTANAMRVFGIQLDEPTQTLV</sequence>
<feature type="binding site" evidence="5">
    <location>
        <position position="175"/>
    </location>
    <ligand>
        <name>a divalent metal cation</name>
        <dbReference type="ChEBI" id="CHEBI:60240"/>
        <label>2</label>
    </ligand>
</feature>
<dbReference type="AlphaFoldDB" id="A0AAW1QAB7"/>
<proteinExistence type="inferred from homology"/>
<keyword evidence="2" id="KW-0540">Nuclease</keyword>
<comment type="similarity">
    <text evidence="1">Belongs to the metallo-dependent hydrolases superfamily. TatD-type hydrolase family.</text>
</comment>
<comment type="caution">
    <text evidence="6">The sequence shown here is derived from an EMBL/GenBank/DDBJ whole genome shotgun (WGS) entry which is preliminary data.</text>
</comment>
<dbReference type="SUPFAM" id="SSF51556">
    <property type="entry name" value="Metallo-dependent hydrolases"/>
    <property type="match status" value="1"/>
</dbReference>
<dbReference type="InterPro" id="IPR050891">
    <property type="entry name" value="TatD-type_Hydrolase"/>
</dbReference>
<evidence type="ECO:0000256" key="3">
    <source>
        <dbReference type="ARBA" id="ARBA00022723"/>
    </source>
</evidence>
<evidence type="ECO:0000313" key="7">
    <source>
        <dbReference type="Proteomes" id="UP001489004"/>
    </source>
</evidence>
<protein>
    <submittedName>
        <fullName evidence="6">Uncharacterized protein</fullName>
    </submittedName>
</protein>
<evidence type="ECO:0000256" key="4">
    <source>
        <dbReference type="ARBA" id="ARBA00022801"/>
    </source>
</evidence>
<dbReference type="EMBL" id="JALJOR010000004">
    <property type="protein sequence ID" value="KAK9818068.1"/>
    <property type="molecule type" value="Genomic_DNA"/>
</dbReference>